<evidence type="ECO:0000256" key="2">
    <source>
        <dbReference type="ARBA" id="ARBA00022857"/>
    </source>
</evidence>
<evidence type="ECO:0000256" key="5">
    <source>
        <dbReference type="ARBA" id="ARBA00049194"/>
    </source>
</evidence>
<reference evidence="10" key="2">
    <citation type="submission" date="2023-05" db="EMBL/GenBank/DDBJ databases">
        <authorList>
            <consortium name="Lawrence Berkeley National Laboratory"/>
            <person name="Steindorff A."/>
            <person name="Hensen N."/>
            <person name="Bonometti L."/>
            <person name="Westerberg I."/>
            <person name="Brannstrom I.O."/>
            <person name="Guillou S."/>
            <person name="Cros-Aarteil S."/>
            <person name="Calhoun S."/>
            <person name="Haridas S."/>
            <person name="Kuo A."/>
            <person name="Mondo S."/>
            <person name="Pangilinan J."/>
            <person name="Riley R."/>
            <person name="Labutti K."/>
            <person name="Andreopoulos B."/>
            <person name="Lipzen A."/>
            <person name="Chen C."/>
            <person name="Yanf M."/>
            <person name="Daum C."/>
            <person name="Ng V."/>
            <person name="Clum A."/>
            <person name="Ohm R."/>
            <person name="Martin F."/>
            <person name="Silar P."/>
            <person name="Natvig D."/>
            <person name="Lalanne C."/>
            <person name="Gautier V."/>
            <person name="Ament-Velasquez S.L."/>
            <person name="Kruys A."/>
            <person name="Hutchinson M.I."/>
            <person name="Powell A.J."/>
            <person name="Barry K."/>
            <person name="Miller A.N."/>
            <person name="Grigoriev I.V."/>
            <person name="Debuchy R."/>
            <person name="Gladieux P."/>
            <person name="Thoren M.H."/>
            <person name="Johannesson H."/>
        </authorList>
    </citation>
    <scope>NUCLEOTIDE SEQUENCE</scope>
    <source>
        <strain evidence="10">CBS 731.68</strain>
    </source>
</reference>
<dbReference type="InterPro" id="IPR029510">
    <property type="entry name" value="Ald_DH_CS_GLU"/>
</dbReference>
<evidence type="ECO:0000259" key="9">
    <source>
        <dbReference type="Pfam" id="PF00171"/>
    </source>
</evidence>
<comment type="catalytic activity">
    <reaction evidence="5">
        <text>an aldehyde + NAD(+) + H2O = a carboxylate + NADH + 2 H(+)</text>
        <dbReference type="Rhea" id="RHEA:16185"/>
        <dbReference type="ChEBI" id="CHEBI:15377"/>
        <dbReference type="ChEBI" id="CHEBI:15378"/>
        <dbReference type="ChEBI" id="CHEBI:17478"/>
        <dbReference type="ChEBI" id="CHEBI:29067"/>
        <dbReference type="ChEBI" id="CHEBI:57540"/>
        <dbReference type="ChEBI" id="CHEBI:57945"/>
        <dbReference type="EC" id="1.2.1.3"/>
    </reaction>
</comment>
<protein>
    <recommendedName>
        <fullName evidence="4">aldehyde dehydrogenase (NAD(+))</fullName>
        <ecNumber evidence="4">1.2.1.3</ecNumber>
    </recommendedName>
</protein>
<dbReference type="InterPro" id="IPR016162">
    <property type="entry name" value="Ald_DH_N"/>
</dbReference>
<reference evidence="10" key="1">
    <citation type="journal article" date="2023" name="Mol. Phylogenet. Evol.">
        <title>Genome-scale phylogeny and comparative genomics of the fungal order Sordariales.</title>
        <authorList>
            <person name="Hensen N."/>
            <person name="Bonometti L."/>
            <person name="Westerberg I."/>
            <person name="Brannstrom I.O."/>
            <person name="Guillou S."/>
            <person name="Cros-Aarteil S."/>
            <person name="Calhoun S."/>
            <person name="Haridas S."/>
            <person name="Kuo A."/>
            <person name="Mondo S."/>
            <person name="Pangilinan J."/>
            <person name="Riley R."/>
            <person name="LaButti K."/>
            <person name="Andreopoulos B."/>
            <person name="Lipzen A."/>
            <person name="Chen C."/>
            <person name="Yan M."/>
            <person name="Daum C."/>
            <person name="Ng V."/>
            <person name="Clum A."/>
            <person name="Steindorff A."/>
            <person name="Ohm R.A."/>
            <person name="Martin F."/>
            <person name="Silar P."/>
            <person name="Natvig D.O."/>
            <person name="Lalanne C."/>
            <person name="Gautier V."/>
            <person name="Ament-Velasquez S.L."/>
            <person name="Kruys A."/>
            <person name="Hutchinson M.I."/>
            <person name="Powell A.J."/>
            <person name="Barry K."/>
            <person name="Miller A.N."/>
            <person name="Grigoriev I.V."/>
            <person name="Debuchy R."/>
            <person name="Gladieux P."/>
            <person name="Hiltunen Thoren M."/>
            <person name="Johannesson H."/>
        </authorList>
    </citation>
    <scope>NUCLEOTIDE SEQUENCE</scope>
    <source>
        <strain evidence="10">CBS 731.68</strain>
    </source>
</reference>
<dbReference type="InterPro" id="IPR016163">
    <property type="entry name" value="Ald_DH_C"/>
</dbReference>
<keyword evidence="8" id="KW-0812">Transmembrane</keyword>
<dbReference type="CDD" id="cd07102">
    <property type="entry name" value="ALDH_EDX86601"/>
    <property type="match status" value="1"/>
</dbReference>
<dbReference type="Gene3D" id="3.40.605.10">
    <property type="entry name" value="Aldehyde Dehydrogenase, Chain A, domain 1"/>
    <property type="match status" value="1"/>
</dbReference>
<proteinExistence type="inferred from homology"/>
<evidence type="ECO:0000256" key="6">
    <source>
        <dbReference type="PROSITE-ProRule" id="PRU10007"/>
    </source>
</evidence>
<dbReference type="SUPFAM" id="SSF53720">
    <property type="entry name" value="ALDH-like"/>
    <property type="match status" value="1"/>
</dbReference>
<accession>A0AAN6Z1L7</accession>
<keyword evidence="11" id="KW-1185">Reference proteome</keyword>
<dbReference type="EMBL" id="MU853233">
    <property type="protein sequence ID" value="KAK4121642.1"/>
    <property type="molecule type" value="Genomic_DNA"/>
</dbReference>
<comment type="caution">
    <text evidence="10">The sequence shown here is derived from an EMBL/GenBank/DDBJ whole genome shotgun (WGS) entry which is preliminary data.</text>
</comment>
<keyword evidence="3 7" id="KW-0560">Oxidoreductase</keyword>
<gene>
    <name evidence="10" type="ORF">N657DRAFT_647826</name>
</gene>
<evidence type="ECO:0000256" key="1">
    <source>
        <dbReference type="ARBA" id="ARBA00009986"/>
    </source>
</evidence>
<feature type="transmembrane region" description="Helical" evidence="8">
    <location>
        <begin position="128"/>
        <end position="150"/>
    </location>
</feature>
<dbReference type="InterPro" id="IPR016161">
    <property type="entry name" value="Ald_DH/histidinol_DH"/>
</dbReference>
<dbReference type="PROSITE" id="PS00687">
    <property type="entry name" value="ALDEHYDE_DEHYDR_GLU"/>
    <property type="match status" value="1"/>
</dbReference>
<keyword evidence="8" id="KW-1133">Transmembrane helix</keyword>
<keyword evidence="8" id="KW-0472">Membrane</keyword>
<evidence type="ECO:0000256" key="4">
    <source>
        <dbReference type="ARBA" id="ARBA00024226"/>
    </source>
</evidence>
<evidence type="ECO:0000313" key="10">
    <source>
        <dbReference type="EMBL" id="KAK4121642.1"/>
    </source>
</evidence>
<evidence type="ECO:0000256" key="7">
    <source>
        <dbReference type="RuleBase" id="RU003345"/>
    </source>
</evidence>
<feature type="active site" evidence="6">
    <location>
        <position position="233"/>
    </location>
</feature>
<name>A0AAN6Z1L7_9PEZI</name>
<dbReference type="Gene3D" id="3.40.309.10">
    <property type="entry name" value="Aldehyde Dehydrogenase, Chain A, domain 2"/>
    <property type="match status" value="1"/>
</dbReference>
<dbReference type="PANTHER" id="PTHR11699">
    <property type="entry name" value="ALDEHYDE DEHYDROGENASE-RELATED"/>
    <property type="match status" value="1"/>
</dbReference>
<dbReference type="EC" id="1.2.1.3" evidence="4"/>
<organism evidence="10 11">
    <name type="scientific">Parathielavia appendiculata</name>
    <dbReference type="NCBI Taxonomy" id="2587402"/>
    <lineage>
        <taxon>Eukaryota</taxon>
        <taxon>Fungi</taxon>
        <taxon>Dikarya</taxon>
        <taxon>Ascomycota</taxon>
        <taxon>Pezizomycotina</taxon>
        <taxon>Sordariomycetes</taxon>
        <taxon>Sordariomycetidae</taxon>
        <taxon>Sordariales</taxon>
        <taxon>Chaetomiaceae</taxon>
        <taxon>Parathielavia</taxon>
    </lineage>
</organism>
<feature type="domain" description="Aldehyde dehydrogenase" evidence="9">
    <location>
        <begin position="5"/>
        <end position="459"/>
    </location>
</feature>
<dbReference type="AlphaFoldDB" id="A0AAN6Z1L7"/>
<dbReference type="FunFam" id="3.40.605.10:FF:000012">
    <property type="entry name" value="NAD-dependent succinate-semialdehyde dehydrogenase"/>
    <property type="match status" value="1"/>
</dbReference>
<evidence type="ECO:0000256" key="8">
    <source>
        <dbReference type="SAM" id="Phobius"/>
    </source>
</evidence>
<dbReference type="RefSeq" id="XP_062645413.1">
    <property type="nucleotide sequence ID" value="XM_062793395.1"/>
</dbReference>
<keyword evidence="2" id="KW-0521">NADP</keyword>
<evidence type="ECO:0000313" key="11">
    <source>
        <dbReference type="Proteomes" id="UP001302602"/>
    </source>
</evidence>
<evidence type="ECO:0000256" key="3">
    <source>
        <dbReference type="ARBA" id="ARBA00023002"/>
    </source>
</evidence>
<dbReference type="Proteomes" id="UP001302602">
    <property type="component" value="Unassembled WGS sequence"/>
</dbReference>
<dbReference type="GO" id="GO:0004029">
    <property type="term" value="F:aldehyde dehydrogenase (NAD+) activity"/>
    <property type="evidence" value="ECO:0007669"/>
    <property type="project" value="UniProtKB-EC"/>
</dbReference>
<comment type="similarity">
    <text evidence="1 7">Belongs to the aldehyde dehydrogenase family.</text>
</comment>
<dbReference type="InterPro" id="IPR015590">
    <property type="entry name" value="Aldehyde_DH_dom"/>
</dbReference>
<dbReference type="GeneID" id="87830164"/>
<dbReference type="Pfam" id="PF00171">
    <property type="entry name" value="Aldedh"/>
    <property type="match status" value="1"/>
</dbReference>
<sequence length="467" mass="51307">MSVEVITTISPTTNEPILSRNGISSQELEQFPDVAVQAFESWRKTTLQERKDIIKKALKVLDERKDDLAFELTVQMGRPIAYTPKEVTTAIKRAEHLLKISDDVLQDTPGEPEKGFKRFIRKVPVGPVLIIFAWNYPYLILVNALIPALLAGNPVILKPSPQTPTVVEQVAKAFTEAGLPNGVIQYFHSGSPTVIETIVRNPKISLVCFTGSVAGGLAIQGAASDRIVNVGLELGGKDPAYVRGDVDIPWAAEEIVDGAVFNSGQSCCSIERVYVDEKIHDDFVSAVQSVLKGYRLGDPLDKETHLGPVISKKSKETIEAHIKDALDKGAVNATPENETFSNLPSKGNFVVPTLLTNVDHSMTIMKNETFGPVIPVMKVKSDEEAVKLMNDSEFGLTASIWTKDTEKGYELCEAVEAGTVFINRCDFPSPDLAWTGWKNSGKGVTLSRYGFDQFVKLKSYHLKDYPK</sequence>
<dbReference type="FunFam" id="3.40.309.10:FF:000009">
    <property type="entry name" value="Aldehyde dehydrogenase A"/>
    <property type="match status" value="1"/>
</dbReference>